<keyword evidence="2" id="KW-1133">Transmembrane helix</keyword>
<dbReference type="Proteomes" id="UP000278962">
    <property type="component" value="Unassembled WGS sequence"/>
</dbReference>
<reference evidence="3 4" key="1">
    <citation type="submission" date="2018-10" db="EMBL/GenBank/DDBJ databases">
        <title>Genomic Encyclopedia of Archaeal and Bacterial Type Strains, Phase II (KMG-II): from individual species to whole genera.</title>
        <authorList>
            <person name="Goeker M."/>
        </authorList>
    </citation>
    <scope>NUCLEOTIDE SEQUENCE [LARGE SCALE GENOMIC DNA]</scope>
    <source>
        <strain evidence="3 4">DSM 14954</strain>
    </source>
</reference>
<feature type="transmembrane region" description="Helical" evidence="2">
    <location>
        <begin position="6"/>
        <end position="25"/>
    </location>
</feature>
<proteinExistence type="predicted"/>
<organism evidence="3 4">
    <name type="scientific">Solirubrobacter pauli</name>
    <dbReference type="NCBI Taxonomy" id="166793"/>
    <lineage>
        <taxon>Bacteria</taxon>
        <taxon>Bacillati</taxon>
        <taxon>Actinomycetota</taxon>
        <taxon>Thermoleophilia</taxon>
        <taxon>Solirubrobacterales</taxon>
        <taxon>Solirubrobacteraceae</taxon>
        <taxon>Solirubrobacter</taxon>
    </lineage>
</organism>
<comment type="caution">
    <text evidence="3">The sequence shown here is derived from an EMBL/GenBank/DDBJ whole genome shotgun (WGS) entry which is preliminary data.</text>
</comment>
<gene>
    <name evidence="3" type="ORF">C8N24_0200</name>
</gene>
<feature type="region of interest" description="Disordered" evidence="1">
    <location>
        <begin position="34"/>
        <end position="76"/>
    </location>
</feature>
<keyword evidence="2" id="KW-0472">Membrane</keyword>
<protein>
    <submittedName>
        <fullName evidence="3">Uncharacterized protein</fullName>
    </submittedName>
</protein>
<dbReference type="EMBL" id="RBIL01000001">
    <property type="protein sequence ID" value="RKQ90398.1"/>
    <property type="molecule type" value="Genomic_DNA"/>
</dbReference>
<evidence type="ECO:0000256" key="1">
    <source>
        <dbReference type="SAM" id="MobiDB-lite"/>
    </source>
</evidence>
<evidence type="ECO:0000256" key="2">
    <source>
        <dbReference type="SAM" id="Phobius"/>
    </source>
</evidence>
<dbReference type="RefSeq" id="WP_121246915.1">
    <property type="nucleotide sequence ID" value="NZ_RBIL01000001.1"/>
</dbReference>
<keyword evidence="4" id="KW-1185">Reference proteome</keyword>
<accession>A0A660L5W1</accession>
<name>A0A660L5W1_9ACTN</name>
<dbReference type="AlphaFoldDB" id="A0A660L5W1"/>
<evidence type="ECO:0000313" key="4">
    <source>
        <dbReference type="Proteomes" id="UP000278962"/>
    </source>
</evidence>
<keyword evidence="2" id="KW-0812">Transmembrane</keyword>
<evidence type="ECO:0000313" key="3">
    <source>
        <dbReference type="EMBL" id="RKQ90398.1"/>
    </source>
</evidence>
<sequence>MGLVQVALYAAPFLLLFGLLALGRFPGERTILARRVGPTPPRPRPATRRWAPGRERTRLSQLERTSHRLRGPPLVA</sequence>